<name>A0AAD2HB10_9AGAR</name>
<proteinExistence type="predicted"/>
<dbReference type="Proteomes" id="UP001295794">
    <property type="component" value="Unassembled WGS sequence"/>
</dbReference>
<protein>
    <submittedName>
        <fullName evidence="1">Uncharacterized protein</fullName>
    </submittedName>
</protein>
<evidence type="ECO:0000313" key="2">
    <source>
        <dbReference type="Proteomes" id="UP001295794"/>
    </source>
</evidence>
<evidence type="ECO:0000313" key="1">
    <source>
        <dbReference type="EMBL" id="CAK5272040.1"/>
    </source>
</evidence>
<sequence>MWRPVLSTMLMPRPHLRRSKNVAAACVTASEDGDPDINHAPFLPSPMQLAGYAPATSMSLFMLRLTPHPTSSHYCHMSLPPLPNICPEVVFPEFIVSLAPPISHKTFLARGANLSLHRCCCRLHYLLLSFFT</sequence>
<accession>A0AAD2HB10</accession>
<comment type="caution">
    <text evidence="1">The sequence shown here is derived from an EMBL/GenBank/DDBJ whole genome shotgun (WGS) entry which is preliminary data.</text>
</comment>
<reference evidence="1" key="1">
    <citation type="submission" date="2023-11" db="EMBL/GenBank/DDBJ databases">
        <authorList>
            <person name="De Vega J J."/>
            <person name="De Vega J J."/>
        </authorList>
    </citation>
    <scope>NUCLEOTIDE SEQUENCE</scope>
</reference>
<gene>
    <name evidence="1" type="ORF">MYCIT1_LOCUS17551</name>
</gene>
<dbReference type="AlphaFoldDB" id="A0AAD2HB10"/>
<feature type="non-terminal residue" evidence="1">
    <location>
        <position position="1"/>
    </location>
</feature>
<organism evidence="1 2">
    <name type="scientific">Mycena citricolor</name>
    <dbReference type="NCBI Taxonomy" id="2018698"/>
    <lineage>
        <taxon>Eukaryota</taxon>
        <taxon>Fungi</taxon>
        <taxon>Dikarya</taxon>
        <taxon>Basidiomycota</taxon>
        <taxon>Agaricomycotina</taxon>
        <taxon>Agaricomycetes</taxon>
        <taxon>Agaricomycetidae</taxon>
        <taxon>Agaricales</taxon>
        <taxon>Marasmiineae</taxon>
        <taxon>Mycenaceae</taxon>
        <taxon>Mycena</taxon>
    </lineage>
</organism>
<keyword evidence="2" id="KW-1185">Reference proteome</keyword>
<dbReference type="EMBL" id="CAVNYO010000181">
    <property type="protein sequence ID" value="CAK5272040.1"/>
    <property type="molecule type" value="Genomic_DNA"/>
</dbReference>